<proteinExistence type="predicted"/>
<reference evidence="3" key="1">
    <citation type="submission" date="2020-01" db="EMBL/GenBank/DDBJ databases">
        <title>Muricauda ochracea sp. nov., isolated from a tidal flat of Garorim bay in Korea.</title>
        <authorList>
            <person name="Kim D."/>
            <person name="Yoo Y."/>
            <person name="Kim J.-J."/>
        </authorList>
    </citation>
    <scope>NUCLEOTIDE SEQUENCE</scope>
    <source>
        <strain evidence="3">JGD-17</strain>
    </source>
</reference>
<feature type="domain" description="FAS1" evidence="2">
    <location>
        <begin position="362"/>
        <end position="508"/>
    </location>
</feature>
<dbReference type="PROSITE" id="PS50213">
    <property type="entry name" value="FAS1"/>
    <property type="match status" value="5"/>
</dbReference>
<keyword evidence="1" id="KW-0732">Signal</keyword>
<accession>A0A964TF53</accession>
<feature type="signal peptide" evidence="1">
    <location>
        <begin position="1"/>
        <end position="22"/>
    </location>
</feature>
<keyword evidence="4" id="KW-1185">Reference proteome</keyword>
<evidence type="ECO:0000313" key="3">
    <source>
        <dbReference type="EMBL" id="NAY93171.1"/>
    </source>
</evidence>
<comment type="caution">
    <text evidence="3">The sequence shown here is derived from an EMBL/GenBank/DDBJ whole genome shotgun (WGS) entry which is preliminary data.</text>
</comment>
<name>A0A964TF53_9FLAO</name>
<feature type="chain" id="PRO_5037259244" evidence="1">
    <location>
        <begin position="23"/>
        <end position="836"/>
    </location>
</feature>
<feature type="domain" description="FAS1" evidence="2">
    <location>
        <begin position="522"/>
        <end position="668"/>
    </location>
</feature>
<dbReference type="Gene3D" id="2.30.180.10">
    <property type="entry name" value="FAS1 domain"/>
    <property type="match status" value="5"/>
</dbReference>
<evidence type="ECO:0000256" key="1">
    <source>
        <dbReference type="SAM" id="SignalP"/>
    </source>
</evidence>
<feature type="domain" description="FAS1" evidence="2">
    <location>
        <begin position="39"/>
        <end position="187"/>
    </location>
</feature>
<dbReference type="PROSITE" id="PS51257">
    <property type="entry name" value="PROKAR_LIPOPROTEIN"/>
    <property type="match status" value="1"/>
</dbReference>
<feature type="domain" description="FAS1" evidence="2">
    <location>
        <begin position="681"/>
        <end position="826"/>
    </location>
</feature>
<dbReference type="RefSeq" id="WP_166524584.1">
    <property type="nucleotide sequence ID" value="NZ_JAAABI010000007.1"/>
</dbReference>
<protein>
    <submittedName>
        <fullName evidence="3">Fasciclin</fullName>
    </submittedName>
</protein>
<dbReference type="SMART" id="SM00554">
    <property type="entry name" value="FAS1"/>
    <property type="match status" value="5"/>
</dbReference>
<dbReference type="InterPro" id="IPR000782">
    <property type="entry name" value="FAS1_domain"/>
</dbReference>
<dbReference type="Pfam" id="PF02469">
    <property type="entry name" value="Fasciclin"/>
    <property type="match status" value="5"/>
</dbReference>
<evidence type="ECO:0000313" key="4">
    <source>
        <dbReference type="Proteomes" id="UP000667650"/>
    </source>
</evidence>
<dbReference type="EMBL" id="JAAABI010000007">
    <property type="protein sequence ID" value="NAY93171.1"/>
    <property type="molecule type" value="Genomic_DNA"/>
</dbReference>
<organism evidence="3 4">
    <name type="scientific">Flagellimonas ochracea</name>
    <dbReference type="NCBI Taxonomy" id="2696472"/>
    <lineage>
        <taxon>Bacteria</taxon>
        <taxon>Pseudomonadati</taxon>
        <taxon>Bacteroidota</taxon>
        <taxon>Flavobacteriia</taxon>
        <taxon>Flavobacteriales</taxon>
        <taxon>Flavobacteriaceae</taxon>
        <taxon>Flagellimonas</taxon>
    </lineage>
</organism>
<dbReference type="PANTHER" id="PTHR10900:SF77">
    <property type="entry name" value="FI19380P1"/>
    <property type="match status" value="1"/>
</dbReference>
<dbReference type="FunFam" id="2.30.180.10:FF:000032">
    <property type="entry name" value="Fasciclin domain-containing protein, putative"/>
    <property type="match status" value="5"/>
</dbReference>
<evidence type="ECO:0000259" key="2">
    <source>
        <dbReference type="PROSITE" id="PS50213"/>
    </source>
</evidence>
<dbReference type="SUPFAM" id="SSF82153">
    <property type="entry name" value="FAS1 domain"/>
    <property type="match status" value="5"/>
</dbReference>
<gene>
    <name evidence="3" type="ORF">GTQ34_14745</name>
</gene>
<dbReference type="Proteomes" id="UP000667650">
    <property type="component" value="Unassembled WGS sequence"/>
</dbReference>
<sequence>MKKVIRLKSYLLFMLVALVALSCDDEDDGAALAMADEPQSNIVETAQATDDLSSLVAALTKADENEDSDLIGTLSSDGPFTVFAPTNGAFNELLGNLDGFDKLEDFDTPEEKALLATILKYHVVAGVSVKSTDLEDDQMITTFQGEDLEVDLDDGVFIEDATDEDAEVVIPDVFASNGIVHVINKVLLPQAILDALNDDDGDEESKNLVEIVVETESLSLLEAAVLKAELAETLSGEGPFTVFAPTDDAFLALLDVLGDDYTSLDDFDTTEEIDLLRNILLYHVIPAKVLEDDLEAGEVPTAFEGNKLSVIESDDAFLIGDASDTNANITGTDILASNGVAHTIDKVLLPQAAIDFVAGLQLKTIVEIAIETDDLSLLVEALQAANAGLVETLGGEGPFTVFAPTNEAFVALLGILGDDYKNLSDFDTQEEIDLLIAILTYHVVPDIAAFADNLSNGQQIPTVFGDNLEVNKKNGTVHIVDATDNNATVVLPDVEASNGVVHVIDKVLLPQVALDFVAQLQLKNIVEIAVETDDLKLLVEALQTANAGLVETLSGVGPFTVFAPTNEAFGELLDILGDDFHSLSDFDTQEELDILVKVLTYHVIVGTAAFKDNLSDGQQIETFQGENVGINKKNGTVHIVDATDDNATVMLPDVEASNGVVHVIDKVLLPQEVLDILFPPTPNIVELAQSVDDLDLLVDALIQADAGLVGVLSGEGPFTVFAPTNEAFASLLHDLGSQYNSLADFDTPQEKELLAKILTYHVVAGQALASGDLKNHQRLHTVQGEDVTVILNHGVFIRDKTHVDAEVIGADNVASNGIVHIIDKVLLPKEVLDALH</sequence>
<dbReference type="GO" id="GO:0005615">
    <property type="term" value="C:extracellular space"/>
    <property type="evidence" value="ECO:0007669"/>
    <property type="project" value="TreeGrafter"/>
</dbReference>
<dbReference type="InterPro" id="IPR036378">
    <property type="entry name" value="FAS1_dom_sf"/>
</dbReference>
<dbReference type="AlphaFoldDB" id="A0A964TF53"/>
<dbReference type="InterPro" id="IPR050904">
    <property type="entry name" value="Adhesion/Biosynth-related"/>
</dbReference>
<feature type="domain" description="FAS1" evidence="2">
    <location>
        <begin position="205"/>
        <end position="348"/>
    </location>
</feature>
<dbReference type="PANTHER" id="PTHR10900">
    <property type="entry name" value="PERIOSTIN-RELATED"/>
    <property type="match status" value="1"/>
</dbReference>